<dbReference type="SUPFAM" id="SSF52540">
    <property type="entry name" value="P-loop containing nucleoside triphosphate hydrolases"/>
    <property type="match status" value="1"/>
</dbReference>
<dbReference type="FunFam" id="3.40.50.300:FF:000201">
    <property type="entry name" value="Glycine betaine/L-proline ABC transporter ATP-binding protein"/>
    <property type="match status" value="1"/>
</dbReference>
<evidence type="ECO:0000256" key="1">
    <source>
        <dbReference type="ARBA" id="ARBA00005417"/>
    </source>
</evidence>
<gene>
    <name evidence="7" type="ORF">KME65_01785</name>
</gene>
<keyword evidence="2 5" id="KW-0813">Transport</keyword>
<dbReference type="GO" id="GO:0005886">
    <property type="term" value="C:plasma membrane"/>
    <property type="evidence" value="ECO:0007669"/>
    <property type="project" value="UniProtKB-SubCell"/>
</dbReference>
<keyword evidence="5" id="KW-1003">Cell membrane</keyword>
<comment type="caution">
    <text evidence="7">The sequence shown here is derived from an EMBL/GenBank/DDBJ whole genome shotgun (WGS) entry which is preliminary data.</text>
</comment>
<sequence>MSAHLELTQLSKVFGAGPKAGRKALQQGHSKSELLASSGYVIGVRDVSLHIEPGELFVVMGLSGSGKSTLVRMINRLIEPTTGRVMLDGVDVTAMSTRELVALRRDKMSMVFQSFALLPHLTVIDNVAFGLRVSGVDKKEARRRALEALQLVGIPEVADHRPNQLSGGMQQRAGLARAWVTEPEILLMDEAFSALDPLIRTEMQDALLDLQRTAQRTIVFISHDLAEAVRIADRIAVMAEGEICQVGTPAEIIDNPADEYVRAFFRDFQPGRLYTAGDIARPVDTPPVGEPVSASSLLEDILPRAAASEAPLPVADDDGNIIGSIERTRLLQALAKGRDA</sequence>
<comment type="catalytic activity">
    <reaction evidence="5">
        <text>a quaternary ammonium(out) + ATP + H2O = a quaternary ammonium(in) + ADP + phosphate + H(+)</text>
        <dbReference type="Rhea" id="RHEA:11036"/>
        <dbReference type="ChEBI" id="CHEBI:15377"/>
        <dbReference type="ChEBI" id="CHEBI:15378"/>
        <dbReference type="ChEBI" id="CHEBI:30616"/>
        <dbReference type="ChEBI" id="CHEBI:35267"/>
        <dbReference type="ChEBI" id="CHEBI:43474"/>
        <dbReference type="ChEBI" id="CHEBI:456216"/>
    </reaction>
</comment>
<keyword evidence="5" id="KW-0472">Membrane</keyword>
<evidence type="ECO:0000313" key="7">
    <source>
        <dbReference type="EMBL" id="MBT2987671.1"/>
    </source>
</evidence>
<dbReference type="GO" id="GO:0006970">
    <property type="term" value="P:response to osmotic stress"/>
    <property type="evidence" value="ECO:0007669"/>
    <property type="project" value="UniProtKB-ARBA"/>
</dbReference>
<evidence type="ECO:0000256" key="5">
    <source>
        <dbReference type="RuleBase" id="RU369116"/>
    </source>
</evidence>
<dbReference type="GO" id="GO:0015418">
    <property type="term" value="F:ABC-type quaternary ammonium compound transporting activity"/>
    <property type="evidence" value="ECO:0007669"/>
    <property type="project" value="UniProtKB-EC"/>
</dbReference>
<dbReference type="GO" id="GO:0016887">
    <property type="term" value="F:ATP hydrolysis activity"/>
    <property type="evidence" value="ECO:0007669"/>
    <property type="project" value="UniProtKB-UniRule"/>
</dbReference>
<keyword evidence="5" id="KW-0997">Cell inner membrane</keyword>
<keyword evidence="3 5" id="KW-0547">Nucleotide-binding</keyword>
<evidence type="ECO:0000313" key="8">
    <source>
        <dbReference type="Proteomes" id="UP000770889"/>
    </source>
</evidence>
<dbReference type="Pfam" id="PF00005">
    <property type="entry name" value="ABC_tran"/>
    <property type="match status" value="1"/>
</dbReference>
<evidence type="ECO:0000259" key="6">
    <source>
        <dbReference type="PROSITE" id="PS50893"/>
    </source>
</evidence>
<evidence type="ECO:0000256" key="3">
    <source>
        <dbReference type="ARBA" id="ARBA00022741"/>
    </source>
</evidence>
<comment type="subunit">
    <text evidence="5">The complex is probably composed of two ATP-binding proteins, two transmembrane proteins and a solute-binding protein.</text>
</comment>
<dbReference type="InterPro" id="IPR051921">
    <property type="entry name" value="ABC_osmolyte_uptake_ATP-bind"/>
</dbReference>
<dbReference type="EC" id="7.6.2.9" evidence="5"/>
<dbReference type="CDD" id="cd03294">
    <property type="entry name" value="ABC_Pro_Gly_Betaine"/>
    <property type="match status" value="1"/>
</dbReference>
<dbReference type="PANTHER" id="PTHR43869">
    <property type="entry name" value="GLYCINE BETAINE/PROLINE BETAINE TRANSPORT SYSTEM ATP-BINDING PROTEIN PROV"/>
    <property type="match status" value="1"/>
</dbReference>
<evidence type="ECO:0000256" key="2">
    <source>
        <dbReference type="ARBA" id="ARBA00022448"/>
    </source>
</evidence>
<dbReference type="NCBIfam" id="TIGR01186">
    <property type="entry name" value="proV"/>
    <property type="match status" value="1"/>
</dbReference>
<dbReference type="InterPro" id="IPR003439">
    <property type="entry name" value="ABC_transporter-like_ATP-bd"/>
</dbReference>
<dbReference type="Gene3D" id="3.40.50.300">
    <property type="entry name" value="P-loop containing nucleotide triphosphate hydrolases"/>
    <property type="match status" value="1"/>
</dbReference>
<name>A0A944M443_9GAMM</name>
<keyword evidence="4 5" id="KW-0067">ATP-binding</keyword>
<comment type="subcellular location">
    <subcellularLocation>
        <location evidence="5">Cell inner membrane</location>
        <topology evidence="5">Peripheral membrane protein</topology>
    </subcellularLocation>
</comment>
<feature type="domain" description="ABC transporter" evidence="6">
    <location>
        <begin position="5"/>
        <end position="265"/>
    </location>
</feature>
<dbReference type="InterPro" id="IPR017871">
    <property type="entry name" value="ABC_transporter-like_CS"/>
</dbReference>
<dbReference type="PROSITE" id="PS00211">
    <property type="entry name" value="ABC_TRANSPORTER_1"/>
    <property type="match status" value="1"/>
</dbReference>
<dbReference type="GO" id="GO:0031460">
    <property type="term" value="P:glycine betaine transport"/>
    <property type="evidence" value="ECO:0007669"/>
    <property type="project" value="InterPro"/>
</dbReference>
<organism evidence="7 8">
    <name type="scientific">Candidatus Thiodiazotropha taylori</name>
    <dbReference type="NCBI Taxonomy" id="2792791"/>
    <lineage>
        <taxon>Bacteria</taxon>
        <taxon>Pseudomonadati</taxon>
        <taxon>Pseudomonadota</taxon>
        <taxon>Gammaproteobacteria</taxon>
        <taxon>Chromatiales</taxon>
        <taxon>Sedimenticolaceae</taxon>
        <taxon>Candidatus Thiodiazotropha</taxon>
    </lineage>
</organism>
<proteinExistence type="inferred from homology"/>
<evidence type="ECO:0000256" key="4">
    <source>
        <dbReference type="ARBA" id="ARBA00022840"/>
    </source>
</evidence>
<reference evidence="7 8" key="1">
    <citation type="submission" date="2021-05" db="EMBL/GenBank/DDBJ databases">
        <title>Genetic and Functional Diversity in Clade A Lucinid endosymbionts from the Bahamas.</title>
        <authorList>
            <person name="Giani N.M."/>
            <person name="Engel A.S."/>
            <person name="Campbell B.J."/>
        </authorList>
    </citation>
    <scope>NUCLEOTIDE SEQUENCE [LARGE SCALE GENOMIC DNA]</scope>
    <source>
        <strain evidence="7">LUC16012Gg_MoonRockCtena</strain>
    </source>
</reference>
<protein>
    <recommendedName>
        <fullName evidence="5">Quaternary amine transport ATP-binding protein</fullName>
        <ecNumber evidence="5">7.6.2.9</ecNumber>
    </recommendedName>
</protein>
<dbReference type="InterPro" id="IPR003593">
    <property type="entry name" value="AAA+_ATPase"/>
</dbReference>
<accession>A0A944M443</accession>
<dbReference type="PANTHER" id="PTHR43869:SF1">
    <property type="entry name" value="GLYCINE BETAINE_PROLINE BETAINE TRANSPORT SYSTEM ATP-BINDING PROTEIN PROV"/>
    <property type="match status" value="1"/>
</dbReference>
<dbReference type="EMBL" id="JAHHGM010000001">
    <property type="protein sequence ID" value="MBT2987671.1"/>
    <property type="molecule type" value="Genomic_DNA"/>
</dbReference>
<dbReference type="GO" id="GO:0006865">
    <property type="term" value="P:amino acid transport"/>
    <property type="evidence" value="ECO:0007669"/>
    <property type="project" value="UniProtKB-UniRule"/>
</dbReference>
<dbReference type="GO" id="GO:0005524">
    <property type="term" value="F:ATP binding"/>
    <property type="evidence" value="ECO:0007669"/>
    <property type="project" value="UniProtKB-UniRule"/>
</dbReference>
<dbReference type="InterPro" id="IPR005892">
    <property type="entry name" value="Gly-betaine_transp_ATP-bd"/>
</dbReference>
<dbReference type="AlphaFoldDB" id="A0A944M443"/>
<dbReference type="SMART" id="SM00382">
    <property type="entry name" value="AAA"/>
    <property type="match status" value="1"/>
</dbReference>
<dbReference type="PROSITE" id="PS50893">
    <property type="entry name" value="ABC_TRANSPORTER_2"/>
    <property type="match status" value="1"/>
</dbReference>
<comment type="similarity">
    <text evidence="1 5">Belongs to the ABC transporter superfamily.</text>
</comment>
<dbReference type="InterPro" id="IPR027417">
    <property type="entry name" value="P-loop_NTPase"/>
</dbReference>
<dbReference type="Proteomes" id="UP000770889">
    <property type="component" value="Unassembled WGS sequence"/>
</dbReference>